<gene>
    <name evidence="2" type="ORF">IPA_00380</name>
</gene>
<sequence length="71" mass="7451">MESGSMDPAVIAAGLVFFVVLWLLLYSPVSSLLKMVVNVLTDPIVSMIAAVAGFAAAYYVVVYVLGLSLIA</sequence>
<feature type="transmembrane region" description="Helical" evidence="1">
    <location>
        <begin position="9"/>
        <end position="27"/>
    </location>
</feature>
<keyword evidence="1" id="KW-0812">Transmembrane</keyword>
<protein>
    <submittedName>
        <fullName evidence="2">Uncharacterized protein</fullName>
    </submittedName>
</protein>
<feature type="transmembrane region" description="Helical" evidence="1">
    <location>
        <begin position="47"/>
        <end position="70"/>
    </location>
</feature>
<evidence type="ECO:0000313" key="2">
    <source>
        <dbReference type="EMBL" id="UXD21973.1"/>
    </source>
</evidence>
<keyword evidence="1" id="KW-1133">Transmembrane helix</keyword>
<accession>A0A977KBD5</accession>
<keyword evidence="3" id="KW-1185">Reference proteome</keyword>
<name>A0A977KBD5_9CREN</name>
<organism evidence="2 3">
    <name type="scientific">Ignicoccus pacificus DSM 13166</name>
    <dbReference type="NCBI Taxonomy" id="940294"/>
    <lineage>
        <taxon>Archaea</taxon>
        <taxon>Thermoproteota</taxon>
        <taxon>Thermoprotei</taxon>
        <taxon>Desulfurococcales</taxon>
        <taxon>Desulfurococcaceae</taxon>
        <taxon>Ignicoccus</taxon>
    </lineage>
</organism>
<evidence type="ECO:0000313" key="3">
    <source>
        <dbReference type="Proteomes" id="UP001063698"/>
    </source>
</evidence>
<evidence type="ECO:0000256" key="1">
    <source>
        <dbReference type="SAM" id="Phobius"/>
    </source>
</evidence>
<dbReference type="EMBL" id="CP006868">
    <property type="protein sequence ID" value="UXD21973.1"/>
    <property type="molecule type" value="Genomic_DNA"/>
</dbReference>
<keyword evidence="1" id="KW-0472">Membrane</keyword>
<dbReference type="AlphaFoldDB" id="A0A977KBD5"/>
<proteinExistence type="predicted"/>
<dbReference type="KEGG" id="ipc:IPA_00380"/>
<reference evidence="2" key="1">
    <citation type="submission" date="2013-11" db="EMBL/GenBank/DDBJ databases">
        <title>Comparative genomics of Ignicoccus.</title>
        <authorList>
            <person name="Podar M."/>
        </authorList>
    </citation>
    <scope>NUCLEOTIDE SEQUENCE</scope>
    <source>
        <strain evidence="2">DSM 13166</strain>
    </source>
</reference>
<dbReference type="Proteomes" id="UP001063698">
    <property type="component" value="Chromosome"/>
</dbReference>